<dbReference type="EMBL" id="GEDV01009420">
    <property type="protein sequence ID" value="JAP79137.1"/>
    <property type="molecule type" value="Transcribed_RNA"/>
</dbReference>
<feature type="compositionally biased region" description="Polar residues" evidence="1">
    <location>
        <begin position="296"/>
        <end position="309"/>
    </location>
</feature>
<sequence length="411" mass="44815">MNGPVQNDLPRQPAAAPRTPKSPKSPAPPAAKSANSTTAKSPVVNGNQAPKEPRGRSPNASARVATEKLRQEAAALQKRVAQFRSENQGLKSKVKRLEEDCARKSRQLDKLAQTAKDKAAAAQEQKKGDEALKQKCSRLEMQLKEKEDKLKKLQAIQRRSSETATPEKLHPAKSRLTSSQPRGSSAELVKLREQMDRISQENRRLTFQLKEKEQEIRRLKSQLQPAAPTKTPVKTPTRTPTKTPPLPSRGSSQRPASSSRAGSAATEPRKNVATAKRSNTFSVTRGPPQPDDKTSTSEITVESRSTLLNNKPQQSSASSNSKEASAPAPPVAKSKPTATVKPAASNPLPDPKAEAIRRQHAARKIQRVWRQHRRRASAASLAVSESSMLSETSNLSQGSQMSSKAKPMQHK</sequence>
<feature type="compositionally biased region" description="Low complexity" evidence="1">
    <location>
        <begin position="310"/>
        <end position="336"/>
    </location>
</feature>
<accession>A0A131YJK4</accession>
<reference evidence="2" key="1">
    <citation type="journal article" date="2016" name="Ticks Tick Borne Dis.">
        <title>De novo assembly and annotation of the salivary gland transcriptome of Rhipicephalus appendiculatus male and female ticks during blood feeding.</title>
        <authorList>
            <person name="de Castro M.H."/>
            <person name="de Klerk D."/>
            <person name="Pienaar R."/>
            <person name="Latif A.A."/>
            <person name="Rees D.J."/>
            <person name="Mans B.J."/>
        </authorList>
    </citation>
    <scope>NUCLEOTIDE SEQUENCE</scope>
    <source>
        <tissue evidence="2">Salivary glands</tissue>
    </source>
</reference>
<evidence type="ECO:0000313" key="2">
    <source>
        <dbReference type="EMBL" id="JAP79137.1"/>
    </source>
</evidence>
<evidence type="ECO:0000256" key="1">
    <source>
        <dbReference type="SAM" id="MobiDB-lite"/>
    </source>
</evidence>
<feature type="region of interest" description="Disordered" evidence="1">
    <location>
        <begin position="84"/>
        <end position="133"/>
    </location>
</feature>
<protein>
    <submittedName>
        <fullName evidence="2">Actin cytoskeleton regulatory complex protein pan1</fullName>
    </submittedName>
</protein>
<feature type="region of interest" description="Disordered" evidence="1">
    <location>
        <begin position="147"/>
        <end position="411"/>
    </location>
</feature>
<organism evidence="2">
    <name type="scientific">Rhipicephalus appendiculatus</name>
    <name type="common">Brown ear tick</name>
    <dbReference type="NCBI Taxonomy" id="34631"/>
    <lineage>
        <taxon>Eukaryota</taxon>
        <taxon>Metazoa</taxon>
        <taxon>Ecdysozoa</taxon>
        <taxon>Arthropoda</taxon>
        <taxon>Chelicerata</taxon>
        <taxon>Arachnida</taxon>
        <taxon>Acari</taxon>
        <taxon>Parasitiformes</taxon>
        <taxon>Ixodida</taxon>
        <taxon>Ixodoidea</taxon>
        <taxon>Ixodidae</taxon>
        <taxon>Rhipicephalinae</taxon>
        <taxon>Rhipicephalus</taxon>
        <taxon>Rhipicephalus</taxon>
    </lineage>
</organism>
<feature type="compositionally biased region" description="Polar residues" evidence="1">
    <location>
        <begin position="392"/>
        <end position="403"/>
    </location>
</feature>
<feature type="compositionally biased region" description="Basic and acidic residues" evidence="1">
    <location>
        <begin position="95"/>
        <end position="133"/>
    </location>
</feature>
<feature type="compositionally biased region" description="Low complexity" evidence="1">
    <location>
        <begin position="30"/>
        <end position="42"/>
    </location>
</feature>
<dbReference type="AlphaFoldDB" id="A0A131YJK4"/>
<feature type="compositionally biased region" description="Low complexity" evidence="1">
    <location>
        <begin position="13"/>
        <end position="22"/>
    </location>
</feature>
<feature type="compositionally biased region" description="Basic and acidic residues" evidence="1">
    <location>
        <begin position="189"/>
        <end position="218"/>
    </location>
</feature>
<feature type="compositionally biased region" description="Basic and acidic residues" evidence="1">
    <location>
        <begin position="159"/>
        <end position="170"/>
    </location>
</feature>
<feature type="compositionally biased region" description="Basic residues" evidence="1">
    <location>
        <begin position="358"/>
        <end position="376"/>
    </location>
</feature>
<feature type="region of interest" description="Disordered" evidence="1">
    <location>
        <begin position="1"/>
        <end position="69"/>
    </location>
</feature>
<name>A0A131YJK4_RHIAP</name>
<feature type="compositionally biased region" description="Low complexity" evidence="1">
    <location>
        <begin position="228"/>
        <end position="241"/>
    </location>
</feature>
<proteinExistence type="predicted"/>
<feature type="compositionally biased region" description="Low complexity" evidence="1">
    <location>
        <begin position="248"/>
        <end position="265"/>
    </location>
</feature>
<feature type="compositionally biased region" description="Low complexity" evidence="1">
    <location>
        <begin position="377"/>
        <end position="391"/>
    </location>
</feature>